<sequence>NSKVSTFSKIGELKGLDKPEGSVPDKTAPEAPEVKVQDDGSVTITPKKDSDTKTVTVTYKNQDGEDKTATATKGDNGEWTVTGNNGETIDKTSGVITIPKGKSNPGDKVVAKAKDPSENESGPSDDTTMPAPPTITPDQTSGNVTITPPTKGNLDGMDIEYKTPEGTDRKVRVVKGSDNK</sequence>
<reference evidence="2 3" key="1">
    <citation type="submission" date="2009-01" db="EMBL/GenBank/DDBJ databases">
        <authorList>
            <person name="Qin X."/>
            <person name="Bachman B."/>
            <person name="Battles P."/>
            <person name="Bell A."/>
            <person name="Bess C."/>
            <person name="Bickham C."/>
            <person name="Chaboub L."/>
            <person name="Chen D."/>
            <person name="Coyle M."/>
            <person name="Deiros D.R."/>
            <person name="Dinh H."/>
            <person name="Forbes L."/>
            <person name="Fowler G."/>
            <person name="Francisco L."/>
            <person name="Fu Q."/>
            <person name="Gubbala S."/>
            <person name="Hale W."/>
            <person name="Han Y."/>
            <person name="Hemphill L."/>
            <person name="Highlander S.K."/>
            <person name="Hirani K."/>
            <person name="Hogues M."/>
            <person name="Jackson L."/>
            <person name="Jakkamsetti A."/>
            <person name="Javaid M."/>
            <person name="Jiang H."/>
            <person name="Korchina V."/>
            <person name="Kovar C."/>
            <person name="Lara F."/>
            <person name="Lee S."/>
            <person name="Mata R."/>
            <person name="Mathew T."/>
            <person name="Moen C."/>
            <person name="Morales K."/>
            <person name="Munidasa M."/>
            <person name="Nazareth L."/>
            <person name="Ngo R."/>
            <person name="Nguyen L."/>
            <person name="Okwuonu G."/>
            <person name="Ongeri F."/>
            <person name="Patil S."/>
            <person name="Petrosino J."/>
            <person name="Pham C."/>
            <person name="Pham P."/>
            <person name="Pu L.-L."/>
            <person name="Puazo M."/>
            <person name="Raj R."/>
            <person name="Reid J."/>
            <person name="Rouhana J."/>
            <person name="Saada N."/>
            <person name="Shang Y."/>
            <person name="Simmons D."/>
            <person name="Thornton R."/>
            <person name="Warren J."/>
            <person name="Weissenberger G."/>
            <person name="Zhang J."/>
            <person name="Zhang L."/>
            <person name="Zhou C."/>
            <person name="Zhu D."/>
            <person name="Muzny D."/>
            <person name="Worley K."/>
            <person name="Gibbs R."/>
        </authorList>
    </citation>
    <scope>NUCLEOTIDE SEQUENCE [LARGE SCALE GENOMIC DNA]</scope>
    <source>
        <strain evidence="2 3">ATCC 35098</strain>
    </source>
</reference>
<feature type="non-terminal residue" evidence="2">
    <location>
        <position position="180"/>
    </location>
</feature>
<protein>
    <submittedName>
        <fullName evidence="2">Uncharacterized protein</fullName>
    </submittedName>
</protein>
<feature type="compositionally biased region" description="Basic and acidic residues" evidence="1">
    <location>
        <begin position="11"/>
        <end position="20"/>
    </location>
</feature>
<name>C2CIF5_9FIRM</name>
<dbReference type="AlphaFoldDB" id="C2CIF5"/>
<gene>
    <name evidence="2" type="ORF">HMPREF0077_1265</name>
</gene>
<feature type="compositionally biased region" description="Polar residues" evidence="1">
    <location>
        <begin position="69"/>
        <end position="87"/>
    </location>
</feature>
<feature type="region of interest" description="Disordered" evidence="1">
    <location>
        <begin position="1"/>
        <end position="180"/>
    </location>
</feature>
<dbReference type="RefSeq" id="WP_004837932.1">
    <property type="nucleotide sequence ID" value="NZ_GG666350.1"/>
</dbReference>
<evidence type="ECO:0000313" key="3">
    <source>
        <dbReference type="Proteomes" id="UP000003744"/>
    </source>
</evidence>
<feature type="non-terminal residue" evidence="2">
    <location>
        <position position="1"/>
    </location>
</feature>
<evidence type="ECO:0000313" key="2">
    <source>
        <dbReference type="EMBL" id="EEI82649.1"/>
    </source>
</evidence>
<dbReference type="Proteomes" id="UP000003744">
    <property type="component" value="Unassembled WGS sequence"/>
</dbReference>
<feature type="compositionally biased region" description="Basic and acidic residues" evidence="1">
    <location>
        <begin position="159"/>
        <end position="180"/>
    </location>
</feature>
<feature type="compositionally biased region" description="Polar residues" evidence="1">
    <location>
        <begin position="136"/>
        <end position="150"/>
    </location>
</feature>
<accession>C2CIF5</accession>
<comment type="caution">
    <text evidence="2">The sequence shown here is derived from an EMBL/GenBank/DDBJ whole genome shotgun (WGS) entry which is preliminary data.</text>
</comment>
<evidence type="ECO:0000256" key="1">
    <source>
        <dbReference type="SAM" id="MobiDB-lite"/>
    </source>
</evidence>
<proteinExistence type="predicted"/>
<dbReference type="EMBL" id="ACGC01000068">
    <property type="protein sequence ID" value="EEI82649.1"/>
    <property type="molecule type" value="Genomic_DNA"/>
</dbReference>
<organism evidence="2 3">
    <name type="scientific">Anaerococcus tetradius ATCC 35098</name>
    <dbReference type="NCBI Taxonomy" id="525255"/>
    <lineage>
        <taxon>Bacteria</taxon>
        <taxon>Bacillati</taxon>
        <taxon>Bacillota</taxon>
        <taxon>Tissierellia</taxon>
        <taxon>Tissierellales</taxon>
        <taxon>Peptoniphilaceae</taxon>
        <taxon>Anaerococcus</taxon>
    </lineage>
</organism>